<dbReference type="Gene3D" id="1.25.40.10">
    <property type="entry name" value="Tetratricopeptide repeat domain"/>
    <property type="match status" value="2"/>
</dbReference>
<keyword evidence="4" id="KW-0804">Transcription</keyword>
<dbReference type="EMBL" id="BAABAH010000005">
    <property type="protein sequence ID" value="GAA3817225.1"/>
    <property type="molecule type" value="Genomic_DNA"/>
</dbReference>
<dbReference type="InterPro" id="IPR005158">
    <property type="entry name" value="BTAD"/>
</dbReference>
<comment type="similarity">
    <text evidence="1">Belongs to the AfsR/DnrI/RedD regulatory family.</text>
</comment>
<accession>A0ABP7IFR7</accession>
<evidence type="ECO:0000256" key="1">
    <source>
        <dbReference type="ARBA" id="ARBA00005820"/>
    </source>
</evidence>
<dbReference type="SMART" id="SM00862">
    <property type="entry name" value="Trans_reg_C"/>
    <property type="match status" value="1"/>
</dbReference>
<dbReference type="InterPro" id="IPR036388">
    <property type="entry name" value="WH-like_DNA-bd_sf"/>
</dbReference>
<feature type="domain" description="OmpR/PhoB-type" evidence="5">
    <location>
        <begin position="16"/>
        <end position="88"/>
    </location>
</feature>
<evidence type="ECO:0008006" key="9">
    <source>
        <dbReference type="Google" id="ProtNLM"/>
    </source>
</evidence>
<evidence type="ECO:0000256" key="3">
    <source>
        <dbReference type="ARBA" id="ARBA00023125"/>
    </source>
</evidence>
<dbReference type="InterPro" id="IPR011990">
    <property type="entry name" value="TPR-like_helical_dom_sf"/>
</dbReference>
<feature type="domain" description="Bacterial transcriptional activator" evidence="6">
    <location>
        <begin position="93"/>
        <end position="238"/>
    </location>
</feature>
<dbReference type="Proteomes" id="UP001501821">
    <property type="component" value="Unassembled WGS sequence"/>
</dbReference>
<proteinExistence type="inferred from homology"/>
<name>A0ABP7IFR7_9ACTN</name>
<dbReference type="InterPro" id="IPR051677">
    <property type="entry name" value="AfsR-DnrI-RedD_regulator"/>
</dbReference>
<dbReference type="SUPFAM" id="SSF46894">
    <property type="entry name" value="C-terminal effector domain of the bipartite response regulators"/>
    <property type="match status" value="1"/>
</dbReference>
<reference evidence="8" key="1">
    <citation type="journal article" date="2019" name="Int. J. Syst. Evol. Microbiol.">
        <title>The Global Catalogue of Microorganisms (GCM) 10K type strain sequencing project: providing services to taxonomists for standard genome sequencing and annotation.</title>
        <authorList>
            <consortium name="The Broad Institute Genomics Platform"/>
            <consortium name="The Broad Institute Genome Sequencing Center for Infectious Disease"/>
            <person name="Wu L."/>
            <person name="Ma J."/>
        </authorList>
    </citation>
    <scope>NUCLEOTIDE SEQUENCE [LARGE SCALE GENOMIC DNA]</scope>
    <source>
        <strain evidence="8">JCM 16953</strain>
    </source>
</reference>
<keyword evidence="8" id="KW-1185">Reference proteome</keyword>
<comment type="caution">
    <text evidence="7">The sequence shown here is derived from an EMBL/GenBank/DDBJ whole genome shotgun (WGS) entry which is preliminary data.</text>
</comment>
<dbReference type="Pfam" id="PF13191">
    <property type="entry name" value="AAA_16"/>
    <property type="match status" value="1"/>
</dbReference>
<dbReference type="SMART" id="SM01043">
    <property type="entry name" value="BTAD"/>
    <property type="match status" value="1"/>
</dbReference>
<dbReference type="InterPro" id="IPR027417">
    <property type="entry name" value="P-loop_NTPase"/>
</dbReference>
<dbReference type="SUPFAM" id="SSF52540">
    <property type="entry name" value="P-loop containing nucleoside triphosphate hydrolases"/>
    <property type="match status" value="1"/>
</dbReference>
<dbReference type="InterPro" id="IPR041664">
    <property type="entry name" value="AAA_16"/>
</dbReference>
<dbReference type="Pfam" id="PF03704">
    <property type="entry name" value="BTAD"/>
    <property type="match status" value="1"/>
</dbReference>
<evidence type="ECO:0000256" key="2">
    <source>
        <dbReference type="ARBA" id="ARBA00023015"/>
    </source>
</evidence>
<dbReference type="RefSeq" id="WP_344774688.1">
    <property type="nucleotide sequence ID" value="NZ_BAABAH010000005.1"/>
</dbReference>
<evidence type="ECO:0000313" key="7">
    <source>
        <dbReference type="EMBL" id="GAA3817225.1"/>
    </source>
</evidence>
<dbReference type="PANTHER" id="PTHR35807">
    <property type="entry name" value="TRANSCRIPTIONAL REGULATOR REDD-RELATED"/>
    <property type="match status" value="1"/>
</dbReference>
<evidence type="ECO:0000259" key="6">
    <source>
        <dbReference type="SMART" id="SM01043"/>
    </source>
</evidence>
<organism evidence="7 8">
    <name type="scientific">Nocardioides panacisoli</name>
    <dbReference type="NCBI Taxonomy" id="627624"/>
    <lineage>
        <taxon>Bacteria</taxon>
        <taxon>Bacillati</taxon>
        <taxon>Actinomycetota</taxon>
        <taxon>Actinomycetes</taxon>
        <taxon>Propionibacteriales</taxon>
        <taxon>Nocardioidaceae</taxon>
        <taxon>Nocardioides</taxon>
    </lineage>
</organism>
<keyword evidence="3" id="KW-0238">DNA-binding</keyword>
<keyword evidence="2" id="KW-0805">Transcription regulation</keyword>
<evidence type="ECO:0000313" key="8">
    <source>
        <dbReference type="Proteomes" id="UP001501821"/>
    </source>
</evidence>
<sequence length="1039" mass="109276">MGALAVRVLGELTVDGADLSVVDRKTRTLLQLLALARGRSVRTDALAEALWGDVPPARPADQVAVLASRLRRLLGRERVLRGDGGYRLAADWLDLLELDAVVTEAERRSAAGEVSGAVGAARLGLALVRGPGPDVPSEAEWVTAELAAVNRLVRRARRIAATTLLAAGSWLEALELATADAVADPFDEEAVRTAMRAQAAGGRPALALAAYADLRARLSEGLGTDPASETEALHTALLRGELPAAAPTQVAAALVGRGSQLAHLDALVHRVAADHVPRAVRVSGEAGIGKTTLLSAWTAERRRHGDLVLHGRCGPLDRAAPLDVVLSALGDHVRGSSEAAALLGPEAALLGPLLGPVTGPASPRPTDPTLGPAVLYAALTAVLARIAADRCVVLVVDDAHLAGEALADWLRYLLRRQLPLLVVLGARPTEGPAFPTTDHVGIGPLDRDQVAEVVGVDRADDLFRRSGGHPLFLTELAAVPSGDLPASLVAAITTRCDQLGPAGDLVRTAAVLGGDLDVELLAGVLGRSALDALSDVEHAVRSGLLVDEAGRHRFRHDLVREALVTGTSPGRAQLLHREAGRTLAMRTSADPAAVAEHARLGGDLPLAAAALERAAVRAAERFDHATAEALLDEALRLAPDDETRVARARVRIRRGRYAEAEADALEATGAGAERWETAAWAAYFDRRFDDAIAYADDGALAAGEPTTRTGCLVAAGRVLHARGDLDRAAAALEEAVRIGSGEARLEAATWLGVLRAHRGHVDEALELLRAATRPGVSVEHTSATLHALLFTGHALASAGRPAEALACFGHYTDEVTRRDVPRFAGRGVNFTGWVLRNLGQAGAGIEAHHEALEAAHGDGIPEMAVAALEDLAEERVRADDPEAAAGLLDRARTALVGDLVFGWRLAMRLDLVDAEVRLRLEDPEGALRIADSLASSARARGVPRYDACARLVAHRARAALGERADRAGVRADLDAVERAVGIEAWWWAGRTGADLGDVRLLDHAEVLAGTLAARSGARGGQLRRHVARRLDGWRTLTAR</sequence>
<evidence type="ECO:0000259" key="5">
    <source>
        <dbReference type="SMART" id="SM00862"/>
    </source>
</evidence>
<gene>
    <name evidence="7" type="ORF">GCM10022242_18980</name>
</gene>
<dbReference type="PANTHER" id="PTHR35807:SF1">
    <property type="entry name" value="TRANSCRIPTIONAL REGULATOR REDD"/>
    <property type="match status" value="1"/>
</dbReference>
<dbReference type="SUPFAM" id="SSF48452">
    <property type="entry name" value="TPR-like"/>
    <property type="match status" value="3"/>
</dbReference>
<dbReference type="InterPro" id="IPR016032">
    <property type="entry name" value="Sig_transdc_resp-reg_C-effctor"/>
</dbReference>
<dbReference type="Gene3D" id="1.10.10.10">
    <property type="entry name" value="Winged helix-like DNA-binding domain superfamily/Winged helix DNA-binding domain"/>
    <property type="match status" value="1"/>
</dbReference>
<evidence type="ECO:0000256" key="4">
    <source>
        <dbReference type="ARBA" id="ARBA00023163"/>
    </source>
</evidence>
<protein>
    <recommendedName>
        <fullName evidence="9">OmpR/PhoB-type domain-containing protein</fullName>
    </recommendedName>
</protein>
<dbReference type="InterPro" id="IPR001867">
    <property type="entry name" value="OmpR/PhoB-type_DNA-bd"/>
</dbReference>